<dbReference type="GO" id="GO:0009103">
    <property type="term" value="P:lipopolysaccharide biosynthetic process"/>
    <property type="evidence" value="ECO:0007669"/>
    <property type="project" value="TreeGrafter"/>
</dbReference>
<gene>
    <name evidence="4" type="ORF">CSA56_13835</name>
</gene>
<dbReference type="PANTHER" id="PTHR46401:SF2">
    <property type="entry name" value="GLYCOSYLTRANSFERASE WBBK-RELATED"/>
    <property type="match status" value="1"/>
</dbReference>
<evidence type="ECO:0000313" key="5">
    <source>
        <dbReference type="Proteomes" id="UP000230821"/>
    </source>
</evidence>
<evidence type="ECO:0000259" key="2">
    <source>
        <dbReference type="Pfam" id="PF00534"/>
    </source>
</evidence>
<evidence type="ECO:0000256" key="1">
    <source>
        <dbReference type="ARBA" id="ARBA00022679"/>
    </source>
</evidence>
<dbReference type="PANTHER" id="PTHR46401">
    <property type="entry name" value="GLYCOSYLTRANSFERASE WBBK-RELATED"/>
    <property type="match status" value="1"/>
</dbReference>
<keyword evidence="1" id="KW-0808">Transferase</keyword>
<organism evidence="4 5">
    <name type="scientific">candidate division KSB3 bacterium</name>
    <dbReference type="NCBI Taxonomy" id="2044937"/>
    <lineage>
        <taxon>Bacteria</taxon>
        <taxon>candidate division KSB3</taxon>
    </lineage>
</organism>
<dbReference type="Gene3D" id="3.40.50.2000">
    <property type="entry name" value="Glycogen Phosphorylase B"/>
    <property type="match status" value="2"/>
</dbReference>
<evidence type="ECO:0008006" key="6">
    <source>
        <dbReference type="Google" id="ProtNLM"/>
    </source>
</evidence>
<dbReference type="SUPFAM" id="SSF53756">
    <property type="entry name" value="UDP-Glycosyltransferase/glycogen phosphorylase"/>
    <property type="match status" value="1"/>
</dbReference>
<feature type="domain" description="Glycosyltransferase subfamily 4-like N-terminal" evidence="3">
    <location>
        <begin position="14"/>
        <end position="169"/>
    </location>
</feature>
<evidence type="ECO:0000259" key="3">
    <source>
        <dbReference type="Pfam" id="PF13439"/>
    </source>
</evidence>
<name>A0A2G6KD34_9BACT</name>
<proteinExistence type="predicted"/>
<dbReference type="Proteomes" id="UP000230821">
    <property type="component" value="Unassembled WGS sequence"/>
</dbReference>
<dbReference type="Pfam" id="PF00534">
    <property type="entry name" value="Glycos_transf_1"/>
    <property type="match status" value="1"/>
</dbReference>
<comment type="caution">
    <text evidence="4">The sequence shown here is derived from an EMBL/GenBank/DDBJ whole genome shotgun (WGS) entry which is preliminary data.</text>
</comment>
<dbReference type="AlphaFoldDB" id="A0A2G6KD34"/>
<dbReference type="GO" id="GO:0016757">
    <property type="term" value="F:glycosyltransferase activity"/>
    <property type="evidence" value="ECO:0007669"/>
    <property type="project" value="InterPro"/>
</dbReference>
<dbReference type="Pfam" id="PF13439">
    <property type="entry name" value="Glyco_transf_4"/>
    <property type="match status" value="1"/>
</dbReference>
<accession>A0A2G6KD34</accession>
<dbReference type="InterPro" id="IPR001296">
    <property type="entry name" value="Glyco_trans_1"/>
</dbReference>
<sequence>MHIGIDARKIRDFGIGAYIENLIRYIPEYDQINRYVIFHYPDDRSYIPQSGPNITLVPETSPKYSLRELAVLPFSMKAQRLDLFHAPHYTLPPLRPCKGLVTIHDVIHLRFPEYLPHPSAYYYAKAIMWAASRSAKKIITVSEYSKQDIVKYLGVPEKKVIVIYNGIEPNPKSGYNDDAQKAMLREHFEISRPYIFYLGNFLPHKNVGALIKAYSLLRQQHDIPHCLVLAGKNDKMRNTLQELIEQEQLTQHVILTGFVEPKLITPLYAQADLLVNPSLYEGFGLQVLEAMAHDTPVAISNVASLPEIVGDAALRFDPRSAQNMADVIYQGIHDRGLRKTLIERGQERLPLFSWKAMAQRTVGVYHSILSGTCQMS</sequence>
<dbReference type="InterPro" id="IPR028098">
    <property type="entry name" value="Glyco_trans_4-like_N"/>
</dbReference>
<evidence type="ECO:0000313" key="4">
    <source>
        <dbReference type="EMBL" id="PIE32872.1"/>
    </source>
</evidence>
<reference evidence="4 5" key="1">
    <citation type="submission" date="2017-10" db="EMBL/GenBank/DDBJ databases">
        <title>Novel microbial diversity and functional potential in the marine mammal oral microbiome.</title>
        <authorList>
            <person name="Dudek N.K."/>
            <person name="Sun C.L."/>
            <person name="Burstein D."/>
            <person name="Kantor R.S."/>
            <person name="Aliaga Goltsman D.S."/>
            <person name="Bik E.M."/>
            <person name="Thomas B.C."/>
            <person name="Banfield J.F."/>
            <person name="Relman D.A."/>
        </authorList>
    </citation>
    <scope>NUCLEOTIDE SEQUENCE [LARGE SCALE GENOMIC DNA]</scope>
    <source>
        <strain evidence="4">DOLJORAL78_47_16</strain>
    </source>
</reference>
<protein>
    <recommendedName>
        <fullName evidence="6">Glycosyl transferase family 1</fullName>
    </recommendedName>
</protein>
<dbReference type="CDD" id="cd03809">
    <property type="entry name" value="GT4_MtfB-like"/>
    <property type="match status" value="1"/>
</dbReference>
<feature type="domain" description="Glycosyl transferase family 1" evidence="2">
    <location>
        <begin position="191"/>
        <end position="348"/>
    </location>
</feature>
<dbReference type="EMBL" id="PDSK01000106">
    <property type="protein sequence ID" value="PIE32872.1"/>
    <property type="molecule type" value="Genomic_DNA"/>
</dbReference>